<dbReference type="EMBL" id="GG663751">
    <property type="protein sequence ID" value="EEH51239.1"/>
    <property type="molecule type" value="Genomic_DNA"/>
</dbReference>
<proteinExistence type="predicted"/>
<reference evidence="1 2" key="1">
    <citation type="journal article" date="2009" name="Science">
        <title>Green evolution and dynamic adaptations revealed by genomes of the marine picoeukaryotes Micromonas.</title>
        <authorList>
            <person name="Worden A.Z."/>
            <person name="Lee J.H."/>
            <person name="Mock T."/>
            <person name="Rouze P."/>
            <person name="Simmons M.P."/>
            <person name="Aerts A.L."/>
            <person name="Allen A.E."/>
            <person name="Cuvelier M.L."/>
            <person name="Derelle E."/>
            <person name="Everett M.V."/>
            <person name="Foulon E."/>
            <person name="Grimwood J."/>
            <person name="Gundlach H."/>
            <person name="Henrissat B."/>
            <person name="Napoli C."/>
            <person name="McDonald S.M."/>
            <person name="Parker M.S."/>
            <person name="Rombauts S."/>
            <person name="Salamov A."/>
            <person name="Von Dassow P."/>
            <person name="Badger J.H."/>
            <person name="Coutinho P.M."/>
            <person name="Demir E."/>
            <person name="Dubchak I."/>
            <person name="Gentemann C."/>
            <person name="Eikrem W."/>
            <person name="Gready J.E."/>
            <person name="John U."/>
            <person name="Lanier W."/>
            <person name="Lindquist E.A."/>
            <person name="Lucas S."/>
            <person name="Mayer K.F."/>
            <person name="Moreau H."/>
            <person name="Not F."/>
            <person name="Otillar R."/>
            <person name="Panaud O."/>
            <person name="Pangilinan J."/>
            <person name="Paulsen I."/>
            <person name="Piegu B."/>
            <person name="Poliakov A."/>
            <person name="Robbens S."/>
            <person name="Schmutz J."/>
            <person name="Toulza E."/>
            <person name="Wyss T."/>
            <person name="Zelensky A."/>
            <person name="Zhou K."/>
            <person name="Armbrust E.V."/>
            <person name="Bhattacharya D."/>
            <person name="Goodenough U.W."/>
            <person name="Van de Peer Y."/>
            <person name="Grigoriev I.V."/>
        </authorList>
    </citation>
    <scope>NUCLEOTIDE SEQUENCE [LARGE SCALE GENOMIC DNA]</scope>
    <source>
        <strain evidence="1 2">CCMP1545</strain>
    </source>
</reference>
<dbReference type="PANTHER" id="PTHR12941">
    <property type="entry name" value="ER MEMBRANE PROTEIN COMPLEX"/>
    <property type="match status" value="1"/>
</dbReference>
<name>C1N8U7_MICPC</name>
<dbReference type="GeneID" id="9689953"/>
<dbReference type="OMA" id="CLSDCVP"/>
<protein>
    <submittedName>
        <fullName evidence="1">Predicted protein</fullName>
    </submittedName>
</protein>
<dbReference type="STRING" id="564608.C1N8U7"/>
<dbReference type="Gene3D" id="3.40.140.10">
    <property type="entry name" value="Cytidine Deaminase, domain 2"/>
    <property type="match status" value="1"/>
</dbReference>
<dbReference type="Pfam" id="PF03665">
    <property type="entry name" value="UPF0172"/>
    <property type="match status" value="1"/>
</dbReference>
<evidence type="ECO:0000313" key="1">
    <source>
        <dbReference type="EMBL" id="EEH51239.1"/>
    </source>
</evidence>
<dbReference type="KEGG" id="mpp:MICPUCDRAFT_54246"/>
<dbReference type="InterPro" id="IPR005366">
    <property type="entry name" value="EMC8/9"/>
</dbReference>
<evidence type="ECO:0000313" key="2">
    <source>
        <dbReference type="Proteomes" id="UP000001876"/>
    </source>
</evidence>
<dbReference type="CDD" id="cd08060">
    <property type="entry name" value="MPN_UPF0172"/>
    <property type="match status" value="1"/>
</dbReference>
<accession>C1N8U7</accession>
<dbReference type="Proteomes" id="UP000001876">
    <property type="component" value="Unassembled WGS sequence"/>
</dbReference>
<organism evidence="2">
    <name type="scientific">Micromonas pusilla (strain CCMP1545)</name>
    <name type="common">Picoplanktonic green alga</name>
    <dbReference type="NCBI Taxonomy" id="564608"/>
    <lineage>
        <taxon>Eukaryota</taxon>
        <taxon>Viridiplantae</taxon>
        <taxon>Chlorophyta</taxon>
        <taxon>Mamiellophyceae</taxon>
        <taxon>Mamiellales</taxon>
        <taxon>Mamiellaceae</taxon>
        <taxon>Micromonas</taxon>
    </lineage>
</organism>
<dbReference type="AlphaFoldDB" id="C1N8U7"/>
<gene>
    <name evidence="1" type="ORF">MICPUCDRAFT_54246</name>
</gene>
<sequence>MGVEYRLADKAYVKMLLHALKHPTRAVCGVLLGSPAEDGAAVVVTDVVPMLHAATSGCATPSVEIALEHAATHASSSGAGTLVGYYHGNELAGDETLGHGARKIADAVAAVARERGVDARALLISAEKLAAATANNADASIGPVAVAAFKRGGGGGWERVGDQEGALRVSAVARAGVARCHAAGVAAAIVDFDDHFDDVAADWRNVAADDAVERALTELS</sequence>
<dbReference type="OrthoDB" id="194468at2759"/>
<dbReference type="RefSeq" id="XP_003064334.1">
    <property type="nucleotide sequence ID" value="XM_003064288.1"/>
</dbReference>
<dbReference type="GO" id="GO:0072546">
    <property type="term" value="C:EMC complex"/>
    <property type="evidence" value="ECO:0007669"/>
    <property type="project" value="InterPro"/>
</dbReference>
<dbReference type="PANTHER" id="PTHR12941:SF10">
    <property type="entry name" value="ER MEMBRANE PROTEIN COMPLEX SUBUNIT 8_9 HOMOLOG"/>
    <property type="match status" value="1"/>
</dbReference>
<dbReference type="eggNOG" id="KOG3289">
    <property type="taxonomic scope" value="Eukaryota"/>
</dbReference>
<keyword evidence="2" id="KW-1185">Reference proteome</keyword>